<gene>
    <name evidence="2" type="ORF">E6H00_01615</name>
</gene>
<organism evidence="2 3">
    <name type="scientific">Candidatus Segetimicrobium genomatis</name>
    <dbReference type="NCBI Taxonomy" id="2569760"/>
    <lineage>
        <taxon>Bacteria</taxon>
        <taxon>Bacillati</taxon>
        <taxon>Candidatus Sysuimicrobiota</taxon>
        <taxon>Candidatus Sysuimicrobiia</taxon>
        <taxon>Candidatus Sysuimicrobiales</taxon>
        <taxon>Candidatus Segetimicrobiaceae</taxon>
        <taxon>Candidatus Segetimicrobium</taxon>
    </lineage>
</organism>
<dbReference type="Pfam" id="PF00550">
    <property type="entry name" value="PP-binding"/>
    <property type="match status" value="1"/>
</dbReference>
<dbReference type="EMBL" id="VBAK01000036">
    <property type="protein sequence ID" value="TMI93166.1"/>
    <property type="molecule type" value="Genomic_DNA"/>
</dbReference>
<evidence type="ECO:0000259" key="1">
    <source>
        <dbReference type="PROSITE" id="PS50075"/>
    </source>
</evidence>
<dbReference type="AlphaFoldDB" id="A0A537KCD3"/>
<accession>A0A537KCD3</accession>
<evidence type="ECO:0000313" key="2">
    <source>
        <dbReference type="EMBL" id="TMI93166.1"/>
    </source>
</evidence>
<evidence type="ECO:0000313" key="3">
    <source>
        <dbReference type="Proteomes" id="UP000318509"/>
    </source>
</evidence>
<name>A0A537KCD3_9BACT</name>
<dbReference type="InterPro" id="IPR009081">
    <property type="entry name" value="PP-bd_ACP"/>
</dbReference>
<sequence length="109" mass="11944">MSHQSESEQHAVADKETIVKELKKILVEDLFVSIPEGEIKLEDSLSSDLGVDSVGWVELVTILEEKYGIEITGDEAASENLWTLDRLSGLVLAKIAARRGERVVSEGHG</sequence>
<dbReference type="InterPro" id="IPR036736">
    <property type="entry name" value="ACP-like_sf"/>
</dbReference>
<dbReference type="Gene3D" id="1.10.1200.10">
    <property type="entry name" value="ACP-like"/>
    <property type="match status" value="1"/>
</dbReference>
<comment type="caution">
    <text evidence="2">The sequence shown here is derived from an EMBL/GenBank/DDBJ whole genome shotgun (WGS) entry which is preliminary data.</text>
</comment>
<protein>
    <submittedName>
        <fullName evidence="2">Acyl carrier protein</fullName>
    </submittedName>
</protein>
<reference evidence="2 3" key="1">
    <citation type="journal article" date="2019" name="Nat. Microbiol.">
        <title>Mediterranean grassland soil C-N compound turnover is dependent on rainfall and depth, and is mediated by genomically divergent microorganisms.</title>
        <authorList>
            <person name="Diamond S."/>
            <person name="Andeer P.F."/>
            <person name="Li Z."/>
            <person name="Crits-Christoph A."/>
            <person name="Burstein D."/>
            <person name="Anantharaman K."/>
            <person name="Lane K.R."/>
            <person name="Thomas B.C."/>
            <person name="Pan C."/>
            <person name="Northen T.R."/>
            <person name="Banfield J.F."/>
        </authorList>
    </citation>
    <scope>NUCLEOTIDE SEQUENCE [LARGE SCALE GENOMIC DNA]</scope>
    <source>
        <strain evidence="2">NP_3</strain>
    </source>
</reference>
<dbReference type="SUPFAM" id="SSF47336">
    <property type="entry name" value="ACP-like"/>
    <property type="match status" value="1"/>
</dbReference>
<dbReference type="PROSITE" id="PS50075">
    <property type="entry name" value="CARRIER"/>
    <property type="match status" value="1"/>
</dbReference>
<dbReference type="Proteomes" id="UP000318509">
    <property type="component" value="Unassembled WGS sequence"/>
</dbReference>
<feature type="domain" description="Carrier" evidence="1">
    <location>
        <begin position="16"/>
        <end position="95"/>
    </location>
</feature>
<proteinExistence type="predicted"/>